<dbReference type="InterPro" id="IPR005500">
    <property type="entry name" value="DUF309"/>
</dbReference>
<evidence type="ECO:0000313" key="3">
    <source>
        <dbReference type="Proteomes" id="UP000276741"/>
    </source>
</evidence>
<reference evidence="1" key="3">
    <citation type="journal article" date="2019" name="BMC Res. Notes">
        <title>Complete genome sequence of the Sulfodiicoccus acidiphilus strain HS-1T, the first crenarchaeon that lacks polB3, isolated from an acidic hot spring in Ohwaku-dani, Hakone, Japan.</title>
        <authorList>
            <person name="Sakai H.D."/>
            <person name="Kurosawa N."/>
        </authorList>
    </citation>
    <scope>NUCLEOTIDE SEQUENCE</scope>
    <source>
        <strain evidence="1">HS-1</strain>
    </source>
</reference>
<dbReference type="Proteomes" id="UP000276741">
    <property type="component" value="Chromosome"/>
</dbReference>
<reference evidence="2" key="1">
    <citation type="journal article" date="2014" name="Int. J. Syst. Evol. Microbiol.">
        <title>Complete genome sequence of Corynebacterium casei LMG S-19264T (=DSM 44701T), isolated from a smear-ripened cheese.</title>
        <authorList>
            <consortium name="US DOE Joint Genome Institute (JGI-PGF)"/>
            <person name="Walter F."/>
            <person name="Albersmeier A."/>
            <person name="Kalinowski J."/>
            <person name="Ruckert C."/>
        </authorList>
    </citation>
    <scope>NUCLEOTIDE SEQUENCE</scope>
    <source>
        <strain evidence="2">JCM 31740</strain>
    </source>
</reference>
<dbReference type="InterPro" id="IPR023203">
    <property type="entry name" value="TTHA0068_sf"/>
</dbReference>
<gene>
    <name evidence="2" type="ORF">GCM10007116_15810</name>
    <name evidence="1" type="ORF">HS1genome_0188</name>
</gene>
<organism evidence="1 3">
    <name type="scientific">Sulfodiicoccus acidiphilus</name>
    <dbReference type="NCBI Taxonomy" id="1670455"/>
    <lineage>
        <taxon>Archaea</taxon>
        <taxon>Thermoproteota</taxon>
        <taxon>Thermoprotei</taxon>
        <taxon>Sulfolobales</taxon>
        <taxon>Sulfolobaceae</taxon>
        <taxon>Sulfodiicoccus</taxon>
    </lineage>
</organism>
<proteinExistence type="predicted"/>
<dbReference type="Pfam" id="PF03745">
    <property type="entry name" value="DUF309"/>
    <property type="match status" value="1"/>
</dbReference>
<reference evidence="2" key="4">
    <citation type="submission" date="2020-09" db="EMBL/GenBank/DDBJ databases">
        <authorList>
            <person name="Sun Q."/>
            <person name="Ohkuma M."/>
        </authorList>
    </citation>
    <scope>NUCLEOTIDE SEQUENCE</scope>
    <source>
        <strain evidence="2">JCM 31740</strain>
    </source>
</reference>
<dbReference type="AlphaFoldDB" id="A0A348B0U7"/>
<evidence type="ECO:0008006" key="4">
    <source>
        <dbReference type="Google" id="ProtNLM"/>
    </source>
</evidence>
<dbReference type="GeneID" id="38665683"/>
<reference evidence="3" key="2">
    <citation type="submission" date="2018-04" db="EMBL/GenBank/DDBJ databases">
        <title>Complete genome sequence of Sulfodiicoccus acidiphilus strain HS-1.</title>
        <authorList>
            <person name="Sakai H.D."/>
            <person name="Kurosawa N."/>
        </authorList>
    </citation>
    <scope>NUCLEOTIDE SEQUENCE [LARGE SCALE GENOMIC DNA]</scope>
    <source>
        <strain evidence="3">HS-1</strain>
    </source>
</reference>
<dbReference type="Proteomes" id="UP000616143">
    <property type="component" value="Unassembled WGS sequence"/>
</dbReference>
<protein>
    <recommendedName>
        <fullName evidence="4">DUF309 domain-containing protein</fullName>
    </recommendedName>
</protein>
<dbReference type="RefSeq" id="WP_126449121.1">
    <property type="nucleotide sequence ID" value="NZ_AP018553.1"/>
</dbReference>
<dbReference type="OrthoDB" id="28179at2157"/>
<sequence>MRFLLFFKSERDAEEVKKYLRGSNLDVIDVRRGKLLEVDLRGEQKDLEVVKTMMGEPLEVVNAERLTGSFWEKFNSERFWECHELLEDRWKVSSGEERKYLQALIFLCTSLLKYRKGQIEVSNQLLEKALSLISELPEERLPLLYSKFVLNT</sequence>
<evidence type="ECO:0000313" key="2">
    <source>
        <dbReference type="EMBL" id="GGT99267.1"/>
    </source>
</evidence>
<dbReference type="KEGG" id="sacd:HS1genome_0188"/>
<dbReference type="EMBL" id="AP018553">
    <property type="protein sequence ID" value="BBD71799.1"/>
    <property type="molecule type" value="Genomic_DNA"/>
</dbReference>
<dbReference type="SUPFAM" id="SSF140663">
    <property type="entry name" value="TTHA0068-like"/>
    <property type="match status" value="1"/>
</dbReference>
<dbReference type="EMBL" id="BMQS01000014">
    <property type="protein sequence ID" value="GGT99267.1"/>
    <property type="molecule type" value="Genomic_DNA"/>
</dbReference>
<keyword evidence="3" id="KW-1185">Reference proteome</keyword>
<accession>A0A348B0U7</accession>
<evidence type="ECO:0000313" key="1">
    <source>
        <dbReference type="EMBL" id="BBD71799.1"/>
    </source>
</evidence>
<dbReference type="Gene3D" id="1.10.3450.10">
    <property type="entry name" value="TTHA0068-like"/>
    <property type="match status" value="1"/>
</dbReference>
<name>A0A348B0U7_9CREN</name>